<organism evidence="1 2">
    <name type="scientific">Paenibacillus rhizovicinus</name>
    <dbReference type="NCBI Taxonomy" id="2704463"/>
    <lineage>
        <taxon>Bacteria</taxon>
        <taxon>Bacillati</taxon>
        <taxon>Bacillota</taxon>
        <taxon>Bacilli</taxon>
        <taxon>Bacillales</taxon>
        <taxon>Paenibacillaceae</taxon>
        <taxon>Paenibacillus</taxon>
    </lineage>
</organism>
<name>A0A6C0PBD6_9BACL</name>
<dbReference type="EMBL" id="CP048288">
    <property type="protein sequence ID" value="QHW35759.1"/>
    <property type="molecule type" value="Genomic_DNA"/>
</dbReference>
<evidence type="ECO:0000313" key="1">
    <source>
        <dbReference type="EMBL" id="QHW35759.1"/>
    </source>
</evidence>
<dbReference type="Proteomes" id="UP000479114">
    <property type="component" value="Plasmid unnamed2"/>
</dbReference>
<geneLocation type="plasmid" evidence="1 2">
    <name>unnamed2</name>
</geneLocation>
<sequence length="227" mass="25961">MSDLLQEALLSEDVSMLDEMMEMLANVKAAGGHVPQEVDEMTIRRMMIRMKINEREISKDKKMKSAIVETWDGRIKKKEEEVKTLRAFIERWIIETNKGKPLQLDVGTASTRKVPHAFEIKDPILFREWLKSIGKEATFLKPQELDVTAAKADIIEYVDKNADEMAEAELKKLQEENPDKKFTKAELKRRKDELIAGYIPALVAKVGLPENVGEYKAEGQSVNLRFA</sequence>
<keyword evidence="2" id="KW-1185">Reference proteome</keyword>
<reference evidence="1 2" key="1">
    <citation type="submission" date="2020-02" db="EMBL/GenBank/DDBJ databases">
        <title>Paenibacillus sp. nov., isolated from rhizosphere soil of tomato.</title>
        <authorList>
            <person name="Weon H.-Y."/>
            <person name="Lee S.A."/>
        </authorList>
    </citation>
    <scope>NUCLEOTIDE SEQUENCE [LARGE SCALE GENOMIC DNA]</scope>
    <source>
        <strain evidence="1 2">14171R-81</strain>
        <plasmid evidence="1 2">unnamed2</plasmid>
    </source>
</reference>
<keyword evidence="1" id="KW-0614">Plasmid</keyword>
<accession>A0A6C0PBD6</accession>
<proteinExistence type="predicted"/>
<evidence type="ECO:0000313" key="2">
    <source>
        <dbReference type="Proteomes" id="UP000479114"/>
    </source>
</evidence>
<dbReference type="RefSeq" id="WP_162645893.1">
    <property type="nucleotide sequence ID" value="NZ_CP048288.1"/>
</dbReference>
<protein>
    <submittedName>
        <fullName evidence="1">Uncharacterized protein</fullName>
    </submittedName>
</protein>
<dbReference type="AlphaFoldDB" id="A0A6C0PBD6"/>
<gene>
    <name evidence="1" type="ORF">GZH47_33235</name>
</gene>
<dbReference type="KEGG" id="prz:GZH47_33235"/>